<evidence type="ECO:0000313" key="3">
    <source>
        <dbReference type="Proteomes" id="UP000198569"/>
    </source>
</evidence>
<dbReference type="EMBL" id="FNMV01000025">
    <property type="protein sequence ID" value="SDY04805.1"/>
    <property type="molecule type" value="Genomic_DNA"/>
</dbReference>
<reference evidence="3" key="1">
    <citation type="submission" date="2016-10" db="EMBL/GenBank/DDBJ databases">
        <authorList>
            <person name="Varghese N."/>
            <person name="Submissions S."/>
        </authorList>
    </citation>
    <scope>NUCLEOTIDE SEQUENCE [LARGE SCALE GENOMIC DNA]</scope>
    <source>
        <strain evidence="3">DSM 15718</strain>
    </source>
</reference>
<gene>
    <name evidence="2" type="ORF">SAMN05444338_1254</name>
</gene>
<dbReference type="AlphaFoldDB" id="A0A1H3GP93"/>
<proteinExistence type="predicted"/>
<feature type="signal peptide" evidence="1">
    <location>
        <begin position="1"/>
        <end position="23"/>
    </location>
</feature>
<keyword evidence="1" id="KW-0732">Signal</keyword>
<dbReference type="PROSITE" id="PS51257">
    <property type="entry name" value="PROKAR_LIPOPROTEIN"/>
    <property type="match status" value="1"/>
</dbReference>
<organism evidence="2 3">
    <name type="scientific">Flavobacterium degerlachei</name>
    <dbReference type="NCBI Taxonomy" id="229203"/>
    <lineage>
        <taxon>Bacteria</taxon>
        <taxon>Pseudomonadati</taxon>
        <taxon>Bacteroidota</taxon>
        <taxon>Flavobacteriia</taxon>
        <taxon>Flavobacteriales</taxon>
        <taxon>Flavobacteriaceae</taxon>
        <taxon>Flavobacterium</taxon>
    </lineage>
</organism>
<sequence>MKKIITLLAIAGLFVLQSCTTSGSFEIAPIARNEVFEVTTSFNSNNNYGRLVTFNPPIYSSDIVLVYRLSGSNSQGDVWELLPESYYFNNGALDFGYKFDYTNRDVDIYMIGNDLQSVTAAFRLNQVLRIVIVPANYAKTINKNSYSDVITALDLKDSQIQKIKL</sequence>
<evidence type="ECO:0008006" key="4">
    <source>
        <dbReference type="Google" id="ProtNLM"/>
    </source>
</evidence>
<feature type="chain" id="PRO_5011719483" description="Lipoprotein" evidence="1">
    <location>
        <begin position="24"/>
        <end position="165"/>
    </location>
</feature>
<evidence type="ECO:0000313" key="2">
    <source>
        <dbReference type="EMBL" id="SDY04805.1"/>
    </source>
</evidence>
<protein>
    <recommendedName>
        <fullName evidence="4">Lipoprotein</fullName>
    </recommendedName>
</protein>
<dbReference type="RefSeq" id="WP_091435288.1">
    <property type="nucleotide sequence ID" value="NZ_FNMV01000025.1"/>
</dbReference>
<evidence type="ECO:0000256" key="1">
    <source>
        <dbReference type="SAM" id="SignalP"/>
    </source>
</evidence>
<dbReference type="STRING" id="229203.SAMN05444338_1254"/>
<accession>A0A1H3GP93</accession>
<dbReference type="Proteomes" id="UP000198569">
    <property type="component" value="Unassembled WGS sequence"/>
</dbReference>
<keyword evidence="3" id="KW-1185">Reference proteome</keyword>
<name>A0A1H3GP93_9FLAO</name>
<dbReference type="OrthoDB" id="1524444at2"/>